<feature type="domain" description="Zn(2)-C6 fungal-type" evidence="6">
    <location>
        <begin position="4"/>
        <end position="34"/>
    </location>
</feature>
<evidence type="ECO:0000256" key="2">
    <source>
        <dbReference type="ARBA" id="ARBA00023125"/>
    </source>
</evidence>
<evidence type="ECO:0000313" key="7">
    <source>
        <dbReference type="EMBL" id="KAF9893113.1"/>
    </source>
</evidence>
<evidence type="ECO:0000259" key="6">
    <source>
        <dbReference type="PROSITE" id="PS50048"/>
    </source>
</evidence>
<reference evidence="7" key="1">
    <citation type="journal article" date="2019" name="Beilstein J. Org. Chem.">
        <title>Nanangenines: drimane sesquiterpenoids as the dominant metabolite cohort of a novel Australian fungus, Aspergillus nanangensis.</title>
        <authorList>
            <person name="Lacey H.J."/>
            <person name="Gilchrist C.L.M."/>
            <person name="Crombie A."/>
            <person name="Kalaitzis J.A."/>
            <person name="Vuong D."/>
            <person name="Rutledge P.J."/>
            <person name="Turner P."/>
            <person name="Pitt J.I."/>
            <person name="Lacey E."/>
            <person name="Chooi Y.H."/>
            <person name="Piggott A.M."/>
        </authorList>
    </citation>
    <scope>NUCLEOTIDE SEQUENCE</scope>
    <source>
        <strain evidence="7">MST-FP2251</strain>
    </source>
</reference>
<organism evidence="7 8">
    <name type="scientific">Aspergillus nanangensis</name>
    <dbReference type="NCBI Taxonomy" id="2582783"/>
    <lineage>
        <taxon>Eukaryota</taxon>
        <taxon>Fungi</taxon>
        <taxon>Dikarya</taxon>
        <taxon>Ascomycota</taxon>
        <taxon>Pezizomycotina</taxon>
        <taxon>Eurotiomycetes</taxon>
        <taxon>Eurotiomycetidae</taxon>
        <taxon>Eurotiales</taxon>
        <taxon>Aspergillaceae</taxon>
        <taxon>Aspergillus</taxon>
        <taxon>Aspergillus subgen. Circumdati</taxon>
    </lineage>
</organism>
<gene>
    <name evidence="7" type="ORF">FE257_012524</name>
</gene>
<feature type="region of interest" description="Disordered" evidence="5">
    <location>
        <begin position="342"/>
        <end position="365"/>
    </location>
</feature>
<protein>
    <recommendedName>
        <fullName evidence="6">Zn(2)-C6 fungal-type domain-containing protein</fullName>
    </recommendedName>
</protein>
<keyword evidence="1" id="KW-0805">Transcription regulation</keyword>
<dbReference type="SMART" id="SM00066">
    <property type="entry name" value="GAL4"/>
    <property type="match status" value="1"/>
</dbReference>
<dbReference type="PROSITE" id="PS50048">
    <property type="entry name" value="ZN2_CY6_FUNGAL_2"/>
    <property type="match status" value="1"/>
</dbReference>
<dbReference type="Gene3D" id="4.10.240.10">
    <property type="entry name" value="Zn(2)-C6 fungal-type DNA-binding domain"/>
    <property type="match status" value="1"/>
</dbReference>
<dbReference type="CDD" id="cd12148">
    <property type="entry name" value="fungal_TF_MHR"/>
    <property type="match status" value="1"/>
</dbReference>
<keyword evidence="3" id="KW-0804">Transcription</keyword>
<comment type="caution">
    <text evidence="7">The sequence shown here is derived from an EMBL/GenBank/DDBJ whole genome shotgun (WGS) entry which is preliminary data.</text>
</comment>
<dbReference type="SUPFAM" id="SSF57701">
    <property type="entry name" value="Zn2/Cys6 DNA-binding domain"/>
    <property type="match status" value="1"/>
</dbReference>
<evidence type="ECO:0000256" key="3">
    <source>
        <dbReference type="ARBA" id="ARBA00023163"/>
    </source>
</evidence>
<evidence type="ECO:0000256" key="5">
    <source>
        <dbReference type="SAM" id="MobiDB-lite"/>
    </source>
</evidence>
<dbReference type="InterPro" id="IPR001138">
    <property type="entry name" value="Zn2Cys6_DnaBD"/>
</dbReference>
<keyword evidence="8" id="KW-1185">Reference proteome</keyword>
<reference evidence="7" key="2">
    <citation type="submission" date="2020-02" db="EMBL/GenBank/DDBJ databases">
        <authorList>
            <person name="Gilchrist C.L.M."/>
            <person name="Chooi Y.-H."/>
        </authorList>
    </citation>
    <scope>NUCLEOTIDE SEQUENCE</scope>
    <source>
        <strain evidence="7">MST-FP2251</strain>
    </source>
</reference>
<name>A0AAD4GYY4_ASPNN</name>
<dbReference type="Pfam" id="PF00172">
    <property type="entry name" value="Zn_clus"/>
    <property type="match status" value="1"/>
</dbReference>
<accession>A0AAD4GYY4</accession>
<dbReference type="Proteomes" id="UP001194746">
    <property type="component" value="Unassembled WGS sequence"/>
</dbReference>
<dbReference type="GO" id="GO:0000981">
    <property type="term" value="F:DNA-binding transcription factor activity, RNA polymerase II-specific"/>
    <property type="evidence" value="ECO:0007669"/>
    <property type="project" value="InterPro"/>
</dbReference>
<dbReference type="GO" id="GO:0008270">
    <property type="term" value="F:zinc ion binding"/>
    <property type="evidence" value="ECO:0007669"/>
    <property type="project" value="InterPro"/>
</dbReference>
<evidence type="ECO:0000256" key="1">
    <source>
        <dbReference type="ARBA" id="ARBA00023015"/>
    </source>
</evidence>
<keyword evidence="4" id="KW-0539">Nucleus</keyword>
<dbReference type="PANTHER" id="PTHR47785">
    <property type="entry name" value="ZN(II)2CYS6 TRANSCRIPTION FACTOR (EUROFUNG)-RELATED-RELATED"/>
    <property type="match status" value="1"/>
</dbReference>
<evidence type="ECO:0000313" key="8">
    <source>
        <dbReference type="Proteomes" id="UP001194746"/>
    </source>
</evidence>
<proteinExistence type="predicted"/>
<evidence type="ECO:0000256" key="4">
    <source>
        <dbReference type="ARBA" id="ARBA00023242"/>
    </source>
</evidence>
<dbReference type="PANTHER" id="PTHR47785:SF3">
    <property type="entry name" value="ZN(2)-C6 FUNGAL-TYPE DOMAIN-CONTAINING PROTEIN"/>
    <property type="match status" value="1"/>
</dbReference>
<dbReference type="GO" id="GO:0003677">
    <property type="term" value="F:DNA binding"/>
    <property type="evidence" value="ECO:0007669"/>
    <property type="project" value="UniProtKB-KW"/>
</dbReference>
<dbReference type="EMBL" id="VCAU01000009">
    <property type="protein sequence ID" value="KAF9893113.1"/>
    <property type="molecule type" value="Genomic_DNA"/>
</dbReference>
<keyword evidence="2" id="KW-0238">DNA-binding</keyword>
<dbReference type="AlphaFoldDB" id="A0AAD4GYY4"/>
<dbReference type="InterPro" id="IPR036864">
    <property type="entry name" value="Zn2-C6_fun-type_DNA-bd_sf"/>
</dbReference>
<sequence length="504" mass="56804">MAIVCDSCRLRRRRCDRIRPKCSSCVSSGADCVYEQDSGDSQQPSQLVQELMGIREGLEALTSLLGPKKQHHHHHHPPVVCPPLVLKSPHLMQILGLPLDLASSVLYYRREEKEDQEKDIVVTTSSPFNNPSNILRRFQQDVHRWYPVLQADFTRHFVESTSSGCPYSTKSCLSLLVASLASHGVAYYQAARSMIPIVMQESSVTSVQCLILFSLYFACRLQLRQAYQYIQAAFVKLQPLSKSPYLEEGESHHLLTRLSWTIHLIESELSIQSNLSFPGKPILGPLADISSVEDRNSIWAYDDSEPTDCFAHLSTEGNLQLILNSHTSSAIDASSSSYNHDFLHQEGGTTTPNNPPFDSHSPQQHQQHQQHIDCPICHAKGALYEVFLYWPVIYRVIMDGSTTDPELLPYGPLFFESVISFLCTARIALRICPPKIWFFSASIYIISMVTVRALEVRSLRLLAPPRIWEALDGAVDALCSLGELSESVQYMRDSLQDRLEMARV</sequence>
<dbReference type="InterPro" id="IPR053181">
    <property type="entry name" value="EcdB-like_regulator"/>
</dbReference>
<dbReference type="GO" id="GO:0009893">
    <property type="term" value="P:positive regulation of metabolic process"/>
    <property type="evidence" value="ECO:0007669"/>
    <property type="project" value="UniProtKB-ARBA"/>
</dbReference>